<comment type="caution">
    <text evidence="4">The sequence shown here is derived from an EMBL/GenBank/DDBJ whole genome shotgun (WGS) entry which is preliminary data.</text>
</comment>
<dbReference type="InterPro" id="IPR009003">
    <property type="entry name" value="Peptidase_S1_PA"/>
</dbReference>
<accession>A0A8S1IYE3</accession>
<feature type="domain" description="Peptidase S1" evidence="3">
    <location>
        <begin position="93"/>
        <end position="346"/>
    </location>
</feature>
<name>A0A8S1IYE3_9CHLO</name>
<organism evidence="4 5">
    <name type="scientific">Ostreobium quekettii</name>
    <dbReference type="NCBI Taxonomy" id="121088"/>
    <lineage>
        <taxon>Eukaryota</taxon>
        <taxon>Viridiplantae</taxon>
        <taxon>Chlorophyta</taxon>
        <taxon>core chlorophytes</taxon>
        <taxon>Ulvophyceae</taxon>
        <taxon>TCBD clade</taxon>
        <taxon>Bryopsidales</taxon>
        <taxon>Ostreobineae</taxon>
        <taxon>Ostreobiaceae</taxon>
        <taxon>Ostreobium</taxon>
    </lineage>
</organism>
<keyword evidence="2" id="KW-1015">Disulfide bond</keyword>
<dbReference type="SMART" id="SM00020">
    <property type="entry name" value="Tryp_SPc"/>
    <property type="match status" value="1"/>
</dbReference>
<dbReference type="Proteomes" id="UP000708148">
    <property type="component" value="Unassembled WGS sequence"/>
</dbReference>
<dbReference type="AlphaFoldDB" id="A0A8S1IYE3"/>
<dbReference type="OrthoDB" id="6358644at2759"/>
<dbReference type="InterPro" id="IPR001314">
    <property type="entry name" value="Peptidase_S1A"/>
</dbReference>
<evidence type="ECO:0000259" key="3">
    <source>
        <dbReference type="PROSITE" id="PS50240"/>
    </source>
</evidence>
<protein>
    <recommendedName>
        <fullName evidence="3">Peptidase S1 domain-containing protein</fullName>
    </recommendedName>
</protein>
<dbReference type="PANTHER" id="PTHR24276:SF98">
    <property type="entry name" value="FI18310P1-RELATED"/>
    <property type="match status" value="1"/>
</dbReference>
<dbReference type="InterPro" id="IPR043504">
    <property type="entry name" value="Peptidase_S1_PA_chymotrypsin"/>
</dbReference>
<proteinExistence type="inferred from homology"/>
<sequence length="348" mass="37382">MIASPTERRVGGSPLGEVAHEVPVDTGFPVIAYCRSTRGLRLNWNSHKTSLCGQMGTICVTACALLMGALLPAVAALDARSSDGFTYMPLFDEAKGSLTVPDGRAPYMASIKRAGCHEHVCSGVLVRKQWVLTPAHCVDPKSAYSAGKKPIVHLNDSSAGEAAAREGEGHIVIESIVHEDWDGNQRSPYNVALLKLPEVPEQDSRKVPQILENHFTPATGQKLVALGYGPSGDAVQMGSEIFGTLKMEQKQYIASEQCNRKQLWDGEVPEDLPCGMNNRQRASCTVDSGSPLLLADLPKNIVNLGKPELDILVGINLDGASCGSPGKPDIYTDMRKLGAWVLQKTALQ</sequence>
<dbReference type="EMBL" id="CAJHUC010000890">
    <property type="protein sequence ID" value="CAD7698824.1"/>
    <property type="molecule type" value="Genomic_DNA"/>
</dbReference>
<dbReference type="Gene3D" id="2.40.10.10">
    <property type="entry name" value="Trypsin-like serine proteases"/>
    <property type="match status" value="1"/>
</dbReference>
<dbReference type="GO" id="GO:0006508">
    <property type="term" value="P:proteolysis"/>
    <property type="evidence" value="ECO:0007669"/>
    <property type="project" value="InterPro"/>
</dbReference>
<dbReference type="GO" id="GO:0004252">
    <property type="term" value="F:serine-type endopeptidase activity"/>
    <property type="evidence" value="ECO:0007669"/>
    <property type="project" value="InterPro"/>
</dbReference>
<keyword evidence="5" id="KW-1185">Reference proteome</keyword>
<dbReference type="PANTHER" id="PTHR24276">
    <property type="entry name" value="POLYSERASE-RELATED"/>
    <property type="match status" value="1"/>
</dbReference>
<dbReference type="PRINTS" id="PR00722">
    <property type="entry name" value="CHYMOTRYPSIN"/>
</dbReference>
<dbReference type="SUPFAM" id="SSF50494">
    <property type="entry name" value="Trypsin-like serine proteases"/>
    <property type="match status" value="1"/>
</dbReference>
<gene>
    <name evidence="4" type="ORF">OSTQU699_LOCUS4183</name>
</gene>
<dbReference type="InterPro" id="IPR050430">
    <property type="entry name" value="Peptidase_S1"/>
</dbReference>
<dbReference type="PROSITE" id="PS50240">
    <property type="entry name" value="TRYPSIN_DOM"/>
    <property type="match status" value="1"/>
</dbReference>
<evidence type="ECO:0000256" key="1">
    <source>
        <dbReference type="ARBA" id="ARBA00007664"/>
    </source>
</evidence>
<dbReference type="Pfam" id="PF00089">
    <property type="entry name" value="Trypsin"/>
    <property type="match status" value="1"/>
</dbReference>
<dbReference type="InterPro" id="IPR001254">
    <property type="entry name" value="Trypsin_dom"/>
</dbReference>
<evidence type="ECO:0000313" key="5">
    <source>
        <dbReference type="Proteomes" id="UP000708148"/>
    </source>
</evidence>
<evidence type="ECO:0000256" key="2">
    <source>
        <dbReference type="ARBA" id="ARBA00023157"/>
    </source>
</evidence>
<comment type="similarity">
    <text evidence="1">Belongs to the peptidase S1 family.</text>
</comment>
<evidence type="ECO:0000313" key="4">
    <source>
        <dbReference type="EMBL" id="CAD7698824.1"/>
    </source>
</evidence>
<reference evidence="4" key="1">
    <citation type="submission" date="2020-12" db="EMBL/GenBank/DDBJ databases">
        <authorList>
            <person name="Iha C."/>
        </authorList>
    </citation>
    <scope>NUCLEOTIDE SEQUENCE</scope>
</reference>